<evidence type="ECO:0000256" key="1">
    <source>
        <dbReference type="ARBA" id="ARBA00004141"/>
    </source>
</evidence>
<evidence type="ECO:0008006" key="8">
    <source>
        <dbReference type="Google" id="ProtNLM"/>
    </source>
</evidence>
<evidence type="ECO:0000256" key="3">
    <source>
        <dbReference type="ARBA" id="ARBA00022989"/>
    </source>
</evidence>
<feature type="transmembrane region" description="Helical" evidence="5">
    <location>
        <begin position="200"/>
        <end position="220"/>
    </location>
</feature>
<proteinExistence type="predicted"/>
<evidence type="ECO:0000256" key="4">
    <source>
        <dbReference type="ARBA" id="ARBA00023136"/>
    </source>
</evidence>
<feature type="transmembrane region" description="Helical" evidence="5">
    <location>
        <begin position="426"/>
        <end position="449"/>
    </location>
</feature>
<protein>
    <recommendedName>
        <fullName evidence="8">Amino acid transporter</fullName>
    </recommendedName>
</protein>
<comment type="subcellular location">
    <subcellularLocation>
        <location evidence="1">Membrane</location>
        <topology evidence="1">Multi-pass membrane protein</topology>
    </subcellularLocation>
</comment>
<keyword evidence="3 5" id="KW-1133">Transmembrane helix</keyword>
<evidence type="ECO:0000256" key="5">
    <source>
        <dbReference type="SAM" id="Phobius"/>
    </source>
</evidence>
<feature type="transmembrane region" description="Helical" evidence="5">
    <location>
        <begin position="363"/>
        <end position="388"/>
    </location>
</feature>
<evidence type="ECO:0000256" key="2">
    <source>
        <dbReference type="ARBA" id="ARBA00022692"/>
    </source>
</evidence>
<feature type="transmembrane region" description="Helical" evidence="5">
    <location>
        <begin position="46"/>
        <end position="69"/>
    </location>
</feature>
<accession>A0AAQ4FIU8</accession>
<feature type="transmembrane region" description="Helical" evidence="5">
    <location>
        <begin position="394"/>
        <end position="414"/>
    </location>
</feature>
<dbReference type="PANTHER" id="PTHR11785:SF516">
    <property type="entry name" value="AMINO ACID PERMEASE_ SLC12A DOMAIN-CONTAINING PROTEIN"/>
    <property type="match status" value="1"/>
</dbReference>
<feature type="transmembrane region" description="Helical" evidence="5">
    <location>
        <begin position="274"/>
        <end position="297"/>
    </location>
</feature>
<dbReference type="Gene3D" id="1.20.1740.10">
    <property type="entry name" value="Amino acid/polyamine transporter I"/>
    <property type="match status" value="1"/>
</dbReference>
<dbReference type="Pfam" id="PF13520">
    <property type="entry name" value="AA_permease_2"/>
    <property type="match status" value="1"/>
</dbReference>
<feature type="transmembrane region" description="Helical" evidence="5">
    <location>
        <begin position="170"/>
        <end position="188"/>
    </location>
</feature>
<dbReference type="AlphaFoldDB" id="A0AAQ4FIU8"/>
<feature type="transmembrane region" description="Helical" evidence="5">
    <location>
        <begin position="240"/>
        <end position="262"/>
    </location>
</feature>
<dbReference type="InterPro" id="IPR002293">
    <property type="entry name" value="AA/rel_permease1"/>
</dbReference>
<dbReference type="Proteomes" id="UP001321473">
    <property type="component" value="Unassembled WGS sequence"/>
</dbReference>
<feature type="transmembrane region" description="Helical" evidence="5">
    <location>
        <begin position="81"/>
        <end position="104"/>
    </location>
</feature>
<evidence type="ECO:0000313" key="7">
    <source>
        <dbReference type="Proteomes" id="UP001321473"/>
    </source>
</evidence>
<dbReference type="PANTHER" id="PTHR11785">
    <property type="entry name" value="AMINO ACID TRANSPORTER"/>
    <property type="match status" value="1"/>
</dbReference>
<name>A0AAQ4FIU8_AMBAM</name>
<feature type="transmembrane region" description="Helical" evidence="5">
    <location>
        <begin position="317"/>
        <end position="342"/>
    </location>
</feature>
<keyword evidence="2 5" id="KW-0812">Transmembrane</keyword>
<organism evidence="6 7">
    <name type="scientific">Amblyomma americanum</name>
    <name type="common">Lone star tick</name>
    <dbReference type="NCBI Taxonomy" id="6943"/>
    <lineage>
        <taxon>Eukaryota</taxon>
        <taxon>Metazoa</taxon>
        <taxon>Ecdysozoa</taxon>
        <taxon>Arthropoda</taxon>
        <taxon>Chelicerata</taxon>
        <taxon>Arachnida</taxon>
        <taxon>Acari</taxon>
        <taxon>Parasitiformes</taxon>
        <taxon>Ixodida</taxon>
        <taxon>Ixodoidea</taxon>
        <taxon>Ixodidae</taxon>
        <taxon>Amblyomminae</taxon>
        <taxon>Amblyomma</taxon>
    </lineage>
</organism>
<dbReference type="InterPro" id="IPR050598">
    <property type="entry name" value="AminoAcid_Transporter"/>
</dbReference>
<evidence type="ECO:0000313" key="6">
    <source>
        <dbReference type="EMBL" id="KAK8787207.1"/>
    </source>
</evidence>
<keyword evidence="7" id="KW-1185">Reference proteome</keyword>
<dbReference type="EMBL" id="JARKHS020002009">
    <property type="protein sequence ID" value="KAK8787207.1"/>
    <property type="molecule type" value="Genomic_DNA"/>
</dbReference>
<sequence>MSTEGKGPDVPNLRGVSKLALNKKMPISADKGREATGGALRRELGLFSATAVVIGSLIGSGILVAPSLVYKYSDSVGVSLLMWLGAGLAAIIEALCFAELAALVPEAGGDYAYLCAAADTMGRPGDFVAFMSVWGRILMSDPMAAALQSLTFTSYALRLVYPSCDPPYEATVLVAVAFTTLATGLNAISLATSANLQNTLAVAKVVMLTSIIVTGIVAASTGTNHINGPFLSPDTTAGGLLEALFAALLCVHGAPSICYIGEEIKKPFYTIPRALILGVVIVTFLYILTNVAYFVVLESEAIVASEATALIFAEESWGVAGAVIISVIASISTFGTLSLGFFSNSRLGFAAARRGHLPSFLSLISVKSSVPVISTLFRGLCAVAFTAMGSVESVVSSLQLVAALFNILTSLAQARLRFTMKDVPRPFSVPCFLVFITFALNLILIIVKVMHATDYVIFIVLGIVLLSGIVVYVVFHVWKCVFPYMSDVSTFLQKLFVCEPCAHISMKEERSYSLPPEKATSQTVAHENLTPLSLSISDALRKRSIVTRF</sequence>
<feature type="transmembrane region" description="Helical" evidence="5">
    <location>
        <begin position="455"/>
        <end position="475"/>
    </location>
</feature>
<comment type="caution">
    <text evidence="6">The sequence shown here is derived from an EMBL/GenBank/DDBJ whole genome shotgun (WGS) entry which is preliminary data.</text>
</comment>
<keyword evidence="4 5" id="KW-0472">Membrane</keyword>
<dbReference type="GO" id="GO:0016020">
    <property type="term" value="C:membrane"/>
    <property type="evidence" value="ECO:0007669"/>
    <property type="project" value="UniProtKB-SubCell"/>
</dbReference>
<dbReference type="GO" id="GO:0015179">
    <property type="term" value="F:L-amino acid transmembrane transporter activity"/>
    <property type="evidence" value="ECO:0007669"/>
    <property type="project" value="TreeGrafter"/>
</dbReference>
<reference evidence="6 7" key="1">
    <citation type="journal article" date="2023" name="Arcadia Sci">
        <title>De novo assembly of a long-read Amblyomma americanum tick genome.</title>
        <authorList>
            <person name="Chou S."/>
            <person name="Poskanzer K.E."/>
            <person name="Rollins M."/>
            <person name="Thuy-Boun P.S."/>
        </authorList>
    </citation>
    <scope>NUCLEOTIDE SEQUENCE [LARGE SCALE GENOMIC DNA]</scope>
    <source>
        <strain evidence="6">F_SG_1</strain>
        <tissue evidence="6">Salivary glands</tissue>
    </source>
</reference>
<gene>
    <name evidence="6" type="ORF">V5799_023021</name>
</gene>
<dbReference type="PIRSF" id="PIRSF006060">
    <property type="entry name" value="AA_transporter"/>
    <property type="match status" value="1"/>
</dbReference>